<keyword evidence="1" id="KW-0808">Transferase</keyword>
<evidence type="ECO:0000313" key="7">
    <source>
        <dbReference type="Proteomes" id="UP001174748"/>
    </source>
</evidence>
<organism evidence="4 6">
    <name type="scientific">Serratia nevei</name>
    <dbReference type="NCBI Taxonomy" id="2703794"/>
    <lineage>
        <taxon>Bacteria</taxon>
        <taxon>Pseudomonadati</taxon>
        <taxon>Pseudomonadota</taxon>
        <taxon>Gammaproteobacteria</taxon>
        <taxon>Enterobacterales</taxon>
        <taxon>Yersiniaceae</taxon>
        <taxon>Serratia</taxon>
    </lineage>
</organism>
<dbReference type="Gene3D" id="3.40.630.30">
    <property type="match status" value="1"/>
</dbReference>
<comment type="caution">
    <text evidence="4">The sequence shown here is derived from an EMBL/GenBank/DDBJ whole genome shotgun (WGS) entry which is preliminary data.</text>
</comment>
<dbReference type="Proteomes" id="UP001174748">
    <property type="component" value="Unassembled WGS sequence"/>
</dbReference>
<gene>
    <name evidence="4" type="ORF">P9854_23245</name>
    <name evidence="5" type="ORF">P9921_20690</name>
</gene>
<keyword evidence="7" id="KW-1185">Reference proteome</keyword>
<dbReference type="Proteomes" id="UP001173597">
    <property type="component" value="Unassembled WGS sequence"/>
</dbReference>
<evidence type="ECO:0000313" key="6">
    <source>
        <dbReference type="Proteomes" id="UP001173597"/>
    </source>
</evidence>
<dbReference type="InterPro" id="IPR051016">
    <property type="entry name" value="Diverse_Substrate_AcTransf"/>
</dbReference>
<dbReference type="PANTHER" id="PTHR10545:SF29">
    <property type="entry name" value="GH14572P-RELATED"/>
    <property type="match status" value="1"/>
</dbReference>
<evidence type="ECO:0000256" key="2">
    <source>
        <dbReference type="ARBA" id="ARBA00023315"/>
    </source>
</evidence>
<dbReference type="EMBL" id="JARTLO010000040">
    <property type="protein sequence ID" value="MDK4768698.1"/>
    <property type="molecule type" value="Genomic_DNA"/>
</dbReference>
<name>A0AAW6X9J2_9GAMM</name>
<dbReference type="SUPFAM" id="SSF55729">
    <property type="entry name" value="Acyl-CoA N-acyltransferases (Nat)"/>
    <property type="match status" value="1"/>
</dbReference>
<dbReference type="Pfam" id="PF00583">
    <property type="entry name" value="Acetyltransf_1"/>
    <property type="match status" value="1"/>
</dbReference>
<dbReference type="PROSITE" id="PS51186">
    <property type="entry name" value="GNAT"/>
    <property type="match status" value="1"/>
</dbReference>
<dbReference type="PANTHER" id="PTHR10545">
    <property type="entry name" value="DIAMINE N-ACETYLTRANSFERASE"/>
    <property type="match status" value="1"/>
</dbReference>
<dbReference type="AlphaFoldDB" id="A0AAW6X9J2"/>
<dbReference type="InterPro" id="IPR000182">
    <property type="entry name" value="GNAT_dom"/>
</dbReference>
<dbReference type="GO" id="GO:0008080">
    <property type="term" value="F:N-acetyltransferase activity"/>
    <property type="evidence" value="ECO:0007669"/>
    <property type="project" value="UniProtKB-ARBA"/>
</dbReference>
<accession>A0AAW6X9J2</accession>
<dbReference type="InterPro" id="IPR016181">
    <property type="entry name" value="Acyl_CoA_acyltransferase"/>
</dbReference>
<feature type="domain" description="N-acetyltransferase" evidence="3">
    <location>
        <begin position="1"/>
        <end position="154"/>
    </location>
</feature>
<evidence type="ECO:0000256" key="1">
    <source>
        <dbReference type="ARBA" id="ARBA00022679"/>
    </source>
</evidence>
<proteinExistence type="predicted"/>
<evidence type="ECO:0000313" key="4">
    <source>
        <dbReference type="EMBL" id="MDK4768698.1"/>
    </source>
</evidence>
<dbReference type="EMBL" id="JARTOI010000046">
    <property type="protein sequence ID" value="MDK5172880.1"/>
    <property type="molecule type" value="Genomic_DNA"/>
</dbReference>
<protein>
    <submittedName>
        <fullName evidence="4">GNAT family N-acetyltransferase</fullName>
    </submittedName>
</protein>
<reference evidence="4" key="1">
    <citation type="submission" date="2023-01" db="EMBL/GenBank/DDBJ databases">
        <title>Genomic dissection of endemic carbapenem resistance: metallo-beta-lactamase gene dissemination through clonal, plasmid and integron transfer pathways.</title>
        <authorList>
            <person name="Macesic N."/>
        </authorList>
    </citation>
    <scope>NUCLEOTIDE SEQUENCE</scope>
    <source>
        <strain evidence="5">CPO382</strain>
        <strain evidence="4">CPO573</strain>
    </source>
</reference>
<keyword evidence="2" id="KW-0012">Acyltransferase</keyword>
<dbReference type="RefSeq" id="WP_055312635.1">
    <property type="nucleotide sequence ID" value="NZ_JARTLO010000040.1"/>
</dbReference>
<evidence type="ECO:0000259" key="3">
    <source>
        <dbReference type="PROSITE" id="PS51186"/>
    </source>
</evidence>
<sequence length="161" mass="17835">MEIVICSSADVADLANLFVEMEDYYFGRGAVSYEEMSAYLADKVFSTYSGVTVVGARRNGVLVGFATFTLMFPAPFCSGQAFMKELFTSEIARGQGIGKSLIRFIANFALKHGCSRLDWTAEKSNPKAGMFYLSLGATLIEEKQYFRLEGKELETFSLCVE</sequence>
<evidence type="ECO:0000313" key="5">
    <source>
        <dbReference type="EMBL" id="MDK5172880.1"/>
    </source>
</evidence>
<dbReference type="CDD" id="cd04301">
    <property type="entry name" value="NAT_SF"/>
    <property type="match status" value="1"/>
</dbReference>